<keyword evidence="7" id="KW-1185">Reference proteome</keyword>
<feature type="binding site" evidence="3">
    <location>
        <position position="74"/>
    </location>
    <ligand>
        <name>GTP</name>
        <dbReference type="ChEBI" id="CHEBI:37565"/>
    </ligand>
</feature>
<organism evidence="6 7">
    <name type="scientific">Rhinolophus ferrumequinum</name>
    <name type="common">Greater horseshoe bat</name>
    <dbReference type="NCBI Taxonomy" id="59479"/>
    <lineage>
        <taxon>Eukaryota</taxon>
        <taxon>Metazoa</taxon>
        <taxon>Chordata</taxon>
        <taxon>Craniata</taxon>
        <taxon>Vertebrata</taxon>
        <taxon>Euteleostomi</taxon>
        <taxon>Mammalia</taxon>
        <taxon>Eutheria</taxon>
        <taxon>Laurasiatheria</taxon>
        <taxon>Chiroptera</taxon>
        <taxon>Yinpterochiroptera</taxon>
        <taxon>Rhinolophoidea</taxon>
        <taxon>Rhinolophidae</taxon>
        <taxon>Rhinolophinae</taxon>
        <taxon>Rhinolophus</taxon>
    </lineage>
</organism>
<dbReference type="Gene3D" id="3.40.50.300">
    <property type="entry name" value="P-loop containing nucleotide triphosphate hydrolases"/>
    <property type="match status" value="1"/>
</dbReference>
<feature type="binding site" evidence="3">
    <location>
        <begin position="130"/>
        <end position="133"/>
    </location>
    <ligand>
        <name>GTP</name>
        <dbReference type="ChEBI" id="CHEBI:37565"/>
    </ligand>
</feature>
<dbReference type="InterPro" id="IPR051995">
    <property type="entry name" value="Ciliary_GTPase"/>
</dbReference>
<dbReference type="Ensembl" id="ENSRFET00010002357.1">
    <property type="protein sequence ID" value="ENSRFEP00010002133.1"/>
    <property type="gene ID" value="ENSRFEG00010001559.1"/>
</dbReference>
<dbReference type="FunFam" id="3.40.50.300:FF:000415">
    <property type="entry name" value="ADP-ribosylation factor-like GTPase 13B"/>
    <property type="match status" value="1"/>
</dbReference>
<dbReference type="GeneTree" id="ENSGT00940000161284"/>
<dbReference type="Proteomes" id="UP000472240">
    <property type="component" value="Chromosome 1"/>
</dbReference>
<dbReference type="Pfam" id="PF00025">
    <property type="entry name" value="Arf"/>
    <property type="match status" value="1"/>
</dbReference>
<keyword evidence="2 3" id="KW-0342">GTP-binding</keyword>
<evidence type="ECO:0000256" key="4">
    <source>
        <dbReference type="PIRSR" id="PIRSR606689-2"/>
    </source>
</evidence>
<dbReference type="SMART" id="SM00177">
    <property type="entry name" value="ARF"/>
    <property type="match status" value="1"/>
</dbReference>
<evidence type="ECO:0000256" key="5">
    <source>
        <dbReference type="SAM" id="MobiDB-lite"/>
    </source>
</evidence>
<dbReference type="OMA" id="TELCYNQ"/>
<reference evidence="7" key="3">
    <citation type="submission" date="2018-12" db="EMBL/GenBank/DDBJ databases">
        <title>G10K-VGP greater horseshoe bat female genome, primary haplotype.</title>
        <authorList>
            <person name="Teeling E."/>
            <person name="Myers G."/>
            <person name="Vernes S."/>
            <person name="Pippel M."/>
            <person name="Winkler S."/>
            <person name="Fedrigo O."/>
            <person name="Rhie A."/>
            <person name="Koren S."/>
            <person name="Phillippy A."/>
            <person name="Lewin H."/>
            <person name="Damas J."/>
            <person name="Howe K."/>
            <person name="Mountcastle J."/>
            <person name="Jarvis E.D."/>
        </authorList>
    </citation>
    <scope>NUCLEOTIDE SEQUENCE [LARGE SCALE GENOMIC DNA]</scope>
</reference>
<keyword evidence="4" id="KW-0460">Magnesium</keyword>
<dbReference type="GO" id="GO:0097730">
    <property type="term" value="C:non-motile cilium"/>
    <property type="evidence" value="ECO:0007669"/>
    <property type="project" value="TreeGrafter"/>
</dbReference>
<dbReference type="PANTHER" id="PTHR46090">
    <property type="entry name" value="ADP-RIBOSYLATION FACTOR-LIKE PROTEIN 13B"/>
    <property type="match status" value="1"/>
</dbReference>
<dbReference type="InParanoid" id="A0A671DMT9"/>
<dbReference type="GO" id="GO:0097500">
    <property type="term" value="P:receptor localization to non-motile cilium"/>
    <property type="evidence" value="ECO:0007669"/>
    <property type="project" value="TreeGrafter"/>
</dbReference>
<dbReference type="NCBIfam" id="TIGR00231">
    <property type="entry name" value="small_GTP"/>
    <property type="match status" value="1"/>
</dbReference>
<reference evidence="6" key="5">
    <citation type="submission" date="2025-09" db="UniProtKB">
        <authorList>
            <consortium name="Ensembl"/>
        </authorList>
    </citation>
    <scope>IDENTIFICATION</scope>
</reference>
<dbReference type="SUPFAM" id="SSF52540">
    <property type="entry name" value="P-loop containing nucleoside triphosphate hydrolases"/>
    <property type="match status" value="1"/>
</dbReference>
<proteinExistence type="predicted"/>
<feature type="binding site" evidence="3">
    <location>
        <begin position="28"/>
        <end position="35"/>
    </location>
    <ligand>
        <name>GTP</name>
        <dbReference type="ChEBI" id="CHEBI:37565"/>
    </ligand>
</feature>
<dbReference type="GO" id="GO:0005525">
    <property type="term" value="F:GTP binding"/>
    <property type="evidence" value="ECO:0007669"/>
    <property type="project" value="UniProtKB-KW"/>
</dbReference>
<dbReference type="GO" id="GO:0046872">
    <property type="term" value="F:metal ion binding"/>
    <property type="evidence" value="ECO:0007669"/>
    <property type="project" value="UniProtKB-KW"/>
</dbReference>
<dbReference type="InterPro" id="IPR005225">
    <property type="entry name" value="Small_GTP-bd"/>
</dbReference>
<dbReference type="GO" id="GO:0060170">
    <property type="term" value="C:ciliary membrane"/>
    <property type="evidence" value="ECO:0007669"/>
    <property type="project" value="TreeGrafter"/>
</dbReference>
<dbReference type="SMART" id="SM00178">
    <property type="entry name" value="SAR"/>
    <property type="match status" value="1"/>
</dbReference>
<reference evidence="6 7" key="1">
    <citation type="journal article" date="2015" name="Annu Rev Anim Biosci">
        <title>The Genome 10K Project: a way forward.</title>
        <authorList>
            <person name="Koepfli K.P."/>
            <person name="Paten B."/>
            <person name="O'Brien S.J."/>
            <person name="Koepfli K.P."/>
            <person name="Paten B."/>
            <person name="Antunes A."/>
            <person name="Belov K."/>
            <person name="Bustamante C."/>
            <person name="Castoe T.A."/>
            <person name="Clawson H."/>
            <person name="Crawford A.J."/>
            <person name="Diekhans M."/>
            <person name="Distel D."/>
            <person name="Durbin R."/>
            <person name="Earl D."/>
            <person name="Fujita M.K."/>
            <person name="Gamble T."/>
            <person name="Georges A."/>
            <person name="Gemmell N."/>
            <person name="Gilbert M.T."/>
            <person name="Graves J.M."/>
            <person name="Green R.E."/>
            <person name="Hickey G."/>
            <person name="Jarvis E.D."/>
            <person name="Johnson W."/>
            <person name="Komissarov A."/>
            <person name="Korf I."/>
            <person name="Kuhn R."/>
            <person name="Larkin D.M."/>
            <person name="Lewin H."/>
            <person name="Lopez J.V."/>
            <person name="Ma J."/>
            <person name="Marques-Bonet T."/>
            <person name="Miller W."/>
            <person name="Murphy R."/>
            <person name="Pevzner P."/>
            <person name="Shapiro B."/>
            <person name="Steiner C."/>
            <person name="Tamazian G."/>
            <person name="Venkatesh B."/>
            <person name="Wang J."/>
            <person name="Wayne R."/>
            <person name="Wiley E."/>
            <person name="Yang H."/>
            <person name="Zhang G."/>
            <person name="Haussler D."/>
            <person name="Ryder O."/>
            <person name="O'Brien S.J."/>
        </authorList>
    </citation>
    <scope>NUCLEOTIDE SEQUENCE</scope>
</reference>
<accession>A0A671DMT9</accession>
<dbReference type="GO" id="GO:0031514">
    <property type="term" value="C:motile cilium"/>
    <property type="evidence" value="ECO:0007669"/>
    <property type="project" value="TreeGrafter"/>
</dbReference>
<evidence type="ECO:0000256" key="3">
    <source>
        <dbReference type="PIRSR" id="PIRSR606689-1"/>
    </source>
</evidence>
<dbReference type="GO" id="GO:0003924">
    <property type="term" value="F:GTPase activity"/>
    <property type="evidence" value="ECO:0007669"/>
    <property type="project" value="InterPro"/>
</dbReference>
<sequence>MFRLLTSCWSRLKTTEETRRNATIIIIGLNNSGKTVLMEAFQRLLPSRMGSCVTPELTTLLLDEYEVSIYDLNGDMKGREIWPNYYVQAHGLVFVLDSSDLARMHEVKIILTHLLSDQRVAGKPILVLANKQDKMNALLPCDIIKYLLLERLVNENKSLCRVEPCSAIQNLQGRNHQHIIEGLRWLLAATGAKYEELCPHQQPLTSSIPMSKGNIKDPEVCAFTIVLSLPSPSFSTRIGMSKLKRQPVGQQSMEARPLKPILQKEGLRLRPKKNVSVTFALDEPMEKGECSGETGAQNTTKLHYSQNPDLQPPATYDDDDDDDDDDLFEGNGCKKNVHKWTLWSTLLKQ</sequence>
<dbReference type="PANTHER" id="PTHR46090:SF1">
    <property type="entry name" value="ADP-RIBOSYLATION FACTOR-LIKE PROTEIN 13A"/>
    <property type="match status" value="1"/>
</dbReference>
<feature type="compositionally biased region" description="Acidic residues" evidence="5">
    <location>
        <begin position="316"/>
        <end position="328"/>
    </location>
</feature>
<gene>
    <name evidence="6" type="primary">ARL13A</name>
</gene>
<dbReference type="CDD" id="cd04161">
    <property type="entry name" value="Arl2l1_Arl13_like"/>
    <property type="match status" value="1"/>
</dbReference>
<evidence type="ECO:0000256" key="2">
    <source>
        <dbReference type="ARBA" id="ARBA00023134"/>
    </source>
</evidence>
<keyword evidence="4" id="KW-0479">Metal-binding</keyword>
<keyword evidence="1 3" id="KW-0547">Nucleotide-binding</keyword>
<reference evidence="6" key="4">
    <citation type="submission" date="2025-08" db="UniProtKB">
        <authorList>
            <consortium name="Ensembl"/>
        </authorList>
    </citation>
    <scope>IDENTIFICATION</scope>
</reference>
<dbReference type="PROSITE" id="PS51417">
    <property type="entry name" value="ARF"/>
    <property type="match status" value="1"/>
</dbReference>
<dbReference type="GO" id="GO:1905515">
    <property type="term" value="P:non-motile cilium assembly"/>
    <property type="evidence" value="ECO:0007669"/>
    <property type="project" value="TreeGrafter"/>
</dbReference>
<feature type="binding site" evidence="4">
    <location>
        <position position="35"/>
    </location>
    <ligand>
        <name>Mg(2+)</name>
        <dbReference type="ChEBI" id="CHEBI:18420"/>
    </ligand>
</feature>
<evidence type="ECO:0000313" key="7">
    <source>
        <dbReference type="Proteomes" id="UP000472240"/>
    </source>
</evidence>
<feature type="compositionally biased region" description="Polar residues" evidence="5">
    <location>
        <begin position="294"/>
        <end position="309"/>
    </location>
</feature>
<name>A0A671DMT9_RHIFE</name>
<dbReference type="InterPro" id="IPR006689">
    <property type="entry name" value="Small_GTPase_ARF/SAR"/>
</dbReference>
<evidence type="ECO:0000313" key="6">
    <source>
        <dbReference type="Ensembl" id="ENSRFEP00010002133.1"/>
    </source>
</evidence>
<dbReference type="AlphaFoldDB" id="A0A671DMT9"/>
<protein>
    <submittedName>
        <fullName evidence="6">ARF like GTPase 13A</fullName>
    </submittedName>
</protein>
<reference evidence="6 7" key="2">
    <citation type="journal article" date="2018" name="Annu Rev Anim Biosci">
        <title>Bat Biology, Genomes, and the Bat1K Project: To Generate Chromosome-Level Genomes for All Living Bat Species.</title>
        <authorList>
            <person name="Teeling E.C."/>
            <person name="Vernes S.C."/>
            <person name="Davalos L.M."/>
            <person name="Ray D.A."/>
            <person name="Gilbert M.T.P."/>
            <person name="Myers E."/>
        </authorList>
    </citation>
    <scope>NUCLEOTIDE SEQUENCE</scope>
</reference>
<evidence type="ECO:0000256" key="1">
    <source>
        <dbReference type="ARBA" id="ARBA00022741"/>
    </source>
</evidence>
<feature type="region of interest" description="Disordered" evidence="5">
    <location>
        <begin position="285"/>
        <end position="328"/>
    </location>
</feature>
<dbReference type="InterPro" id="IPR027417">
    <property type="entry name" value="P-loop_NTPase"/>
</dbReference>
<dbReference type="PRINTS" id="PR00328">
    <property type="entry name" value="SAR1GTPBP"/>
</dbReference>